<organism evidence="4 5">
    <name type="scientific">candidate division MSBL1 archaeon SCGC-AAA382M17</name>
    <dbReference type="NCBI Taxonomy" id="1698284"/>
    <lineage>
        <taxon>Archaea</taxon>
        <taxon>Methanobacteriati</taxon>
        <taxon>Methanobacteriota</taxon>
        <taxon>candidate division MSBL1</taxon>
    </lineage>
</organism>
<feature type="non-terminal residue" evidence="4">
    <location>
        <position position="174"/>
    </location>
</feature>
<reference evidence="4 5" key="1">
    <citation type="journal article" date="2016" name="Sci. Rep.">
        <title>Metabolic traits of an uncultured archaeal lineage -MSBL1- from brine pools of the Red Sea.</title>
        <authorList>
            <person name="Mwirichia R."/>
            <person name="Alam I."/>
            <person name="Rashid M."/>
            <person name="Vinu M."/>
            <person name="Ba-Alawi W."/>
            <person name="Anthony Kamau A."/>
            <person name="Kamanda Ngugi D."/>
            <person name="Goker M."/>
            <person name="Klenk H.P."/>
            <person name="Bajic V."/>
            <person name="Stingl U."/>
        </authorList>
    </citation>
    <scope>NUCLEOTIDE SEQUENCE [LARGE SCALE GENOMIC DNA]</scope>
    <source>
        <strain evidence="4">SCGC-AAA382M17</strain>
    </source>
</reference>
<evidence type="ECO:0000256" key="1">
    <source>
        <dbReference type="ARBA" id="ARBA00022723"/>
    </source>
</evidence>
<dbReference type="SMART" id="SM01007">
    <property type="entry name" value="Aldolase_II"/>
    <property type="match status" value="1"/>
</dbReference>
<dbReference type="Gene3D" id="3.40.225.10">
    <property type="entry name" value="Class II aldolase/adducin N-terminal domain"/>
    <property type="match status" value="1"/>
</dbReference>
<dbReference type="InterPro" id="IPR036409">
    <property type="entry name" value="Aldolase_II/adducin_N_sf"/>
</dbReference>
<dbReference type="Pfam" id="PF00596">
    <property type="entry name" value="Aldolase_II"/>
    <property type="match status" value="1"/>
</dbReference>
<feature type="domain" description="Class II aldolase/adducin N-terminal" evidence="3">
    <location>
        <begin position="7"/>
        <end position="174"/>
    </location>
</feature>
<name>A0ABR5TMR6_9EURY</name>
<comment type="caution">
    <text evidence="4">The sequence shown here is derived from an EMBL/GenBank/DDBJ whole genome shotgun (WGS) entry which is preliminary data.</text>
</comment>
<dbReference type="InterPro" id="IPR001303">
    <property type="entry name" value="Aldolase_II/adducin_N"/>
</dbReference>
<sequence>MLAKEREEVVQAGLEVYERGLVAGTWGNISSRLEKDREKFAITPSGMDYREVEKSDIVILNLNGEKVEGDKKPSSEKKLHIHIYKSRDDINSIVHSHSIYASAIAVARRDIPPIIEDMVQIVGGNVETADYKLPGTDDLAEAALDALSNKKAALLANHGVVALGEDMKEALKVA</sequence>
<accession>A0ABR5TMR6</accession>
<keyword evidence="5" id="KW-1185">Reference proteome</keyword>
<proteinExistence type="predicted"/>
<keyword evidence="1" id="KW-0479">Metal-binding</keyword>
<dbReference type="Proteomes" id="UP000070633">
    <property type="component" value="Unassembled WGS sequence"/>
</dbReference>
<keyword evidence="2" id="KW-0456">Lyase</keyword>
<dbReference type="PANTHER" id="PTHR22789:SF0">
    <property type="entry name" value="3-OXO-TETRONATE 4-PHOSPHATE DECARBOXYLASE-RELATED"/>
    <property type="match status" value="1"/>
</dbReference>
<dbReference type="SUPFAM" id="SSF53639">
    <property type="entry name" value="AraD/HMP-PK domain-like"/>
    <property type="match status" value="1"/>
</dbReference>
<evidence type="ECO:0000256" key="2">
    <source>
        <dbReference type="ARBA" id="ARBA00023239"/>
    </source>
</evidence>
<protein>
    <submittedName>
        <fullName evidence="4">Aldolase</fullName>
    </submittedName>
</protein>
<dbReference type="InterPro" id="IPR050197">
    <property type="entry name" value="Aldolase_class_II_sugar_metab"/>
</dbReference>
<dbReference type="PANTHER" id="PTHR22789">
    <property type="entry name" value="FUCULOSE PHOSPHATE ALDOLASE"/>
    <property type="match status" value="1"/>
</dbReference>
<dbReference type="EMBL" id="LHYI01000040">
    <property type="protein sequence ID" value="KXB07955.1"/>
    <property type="molecule type" value="Genomic_DNA"/>
</dbReference>
<gene>
    <name evidence="4" type="ORF">AKJ55_01640</name>
</gene>
<evidence type="ECO:0000259" key="3">
    <source>
        <dbReference type="SMART" id="SM01007"/>
    </source>
</evidence>
<evidence type="ECO:0000313" key="4">
    <source>
        <dbReference type="EMBL" id="KXB07955.1"/>
    </source>
</evidence>
<evidence type="ECO:0000313" key="5">
    <source>
        <dbReference type="Proteomes" id="UP000070633"/>
    </source>
</evidence>